<accession>A0ABX0A7W2</accession>
<dbReference type="InterPro" id="IPR054828">
    <property type="entry name" value="Vit_B12_bind_prot"/>
</dbReference>
<evidence type="ECO:0000256" key="1">
    <source>
        <dbReference type="ARBA" id="ARBA00008814"/>
    </source>
</evidence>
<dbReference type="InterPro" id="IPR050902">
    <property type="entry name" value="ABC_Transporter_SBP"/>
</dbReference>
<dbReference type="Pfam" id="PF01497">
    <property type="entry name" value="Peripla_BP_2"/>
    <property type="match status" value="1"/>
</dbReference>
<evidence type="ECO:0000259" key="3">
    <source>
        <dbReference type="PROSITE" id="PS50983"/>
    </source>
</evidence>
<proteinExistence type="inferred from homology"/>
<gene>
    <name evidence="4" type="ORF">GW534_14575</name>
</gene>
<dbReference type="RefSeq" id="WP_161921730.1">
    <property type="nucleotide sequence ID" value="NZ_JAACYS010000091.1"/>
</dbReference>
<feature type="domain" description="Fe/B12 periplasmic-binding" evidence="3">
    <location>
        <begin position="22"/>
        <end position="264"/>
    </location>
</feature>
<keyword evidence="2" id="KW-0732">Signal</keyword>
<evidence type="ECO:0000313" key="5">
    <source>
        <dbReference type="Proteomes" id="UP000743899"/>
    </source>
</evidence>
<dbReference type="Proteomes" id="UP000743899">
    <property type="component" value="Unassembled WGS sequence"/>
</dbReference>
<dbReference type="PANTHER" id="PTHR30535:SF34">
    <property type="entry name" value="MOLYBDATE-BINDING PROTEIN MOLA"/>
    <property type="match status" value="1"/>
</dbReference>
<dbReference type="NCBIfam" id="NF038402">
    <property type="entry name" value="TroA_like"/>
    <property type="match status" value="1"/>
</dbReference>
<comment type="caution">
    <text evidence="4">The sequence shown here is derived from an EMBL/GenBank/DDBJ whole genome shotgun (WGS) entry which is preliminary data.</text>
</comment>
<dbReference type="PANTHER" id="PTHR30535">
    <property type="entry name" value="VITAMIN B12-BINDING PROTEIN"/>
    <property type="match status" value="1"/>
</dbReference>
<comment type="similarity">
    <text evidence="1">Belongs to the bacterial solute-binding protein 8 family.</text>
</comment>
<evidence type="ECO:0000313" key="4">
    <source>
        <dbReference type="EMBL" id="NCU18902.1"/>
    </source>
</evidence>
<reference evidence="4 5" key="1">
    <citation type="submission" date="2020-01" db="EMBL/GenBank/DDBJ databases">
        <title>A novel Bacillus sp. from Pasinler.</title>
        <authorList>
            <person name="Adiguzel A."/>
            <person name="Ay H."/>
            <person name="Baltaci M.O."/>
        </authorList>
    </citation>
    <scope>NUCLEOTIDE SEQUENCE [LARGE SCALE GENOMIC DNA]</scope>
    <source>
        <strain evidence="4 5">P1</strain>
    </source>
</reference>
<dbReference type="PROSITE" id="PS50983">
    <property type="entry name" value="FE_B12_PBP"/>
    <property type="match status" value="1"/>
</dbReference>
<organism evidence="4 5">
    <name type="scientific">Pallidibacillus pasinlerensis</name>
    <dbReference type="NCBI Taxonomy" id="2703818"/>
    <lineage>
        <taxon>Bacteria</taxon>
        <taxon>Bacillati</taxon>
        <taxon>Bacillota</taxon>
        <taxon>Bacilli</taxon>
        <taxon>Bacillales</taxon>
        <taxon>Bacillaceae</taxon>
        <taxon>Pallidibacillus</taxon>
    </lineage>
</organism>
<sequence>MEKLITTDHLKRKLEFSFPPGRIISLVPAITSTLFYLQLENEVVGRTRFCIHPKNFVKKAQQVGGTKDINIEKIRQLKPDIIFAEKEENSKEIVEILENEFPVYVAEVQSIKDVYKMIIDIGTVTNRTPLAEQLVIKIKQAFQSLPHGKNKKVAYCIWKNPYMVVGSNTYINSLLESLGFINVFTEFDGRYPVVTEEDFRNFQLDYLFLATEPYPFKEQHVKDFSEILPNTTIKILDGEMFWYGPKMLEAVEYFNYEFKELIND</sequence>
<dbReference type="SUPFAM" id="SSF53807">
    <property type="entry name" value="Helical backbone' metal receptor"/>
    <property type="match status" value="1"/>
</dbReference>
<name>A0ABX0A7W2_9BACI</name>
<dbReference type="EMBL" id="JAACYS010000091">
    <property type="protein sequence ID" value="NCU18902.1"/>
    <property type="molecule type" value="Genomic_DNA"/>
</dbReference>
<keyword evidence="5" id="KW-1185">Reference proteome</keyword>
<dbReference type="Gene3D" id="3.40.50.1980">
    <property type="entry name" value="Nitrogenase molybdenum iron protein domain"/>
    <property type="match status" value="2"/>
</dbReference>
<dbReference type="InterPro" id="IPR002491">
    <property type="entry name" value="ABC_transptr_periplasmic_BD"/>
</dbReference>
<protein>
    <submittedName>
        <fullName evidence="4">ABC transporter substrate-binding protein</fullName>
    </submittedName>
</protein>
<evidence type="ECO:0000256" key="2">
    <source>
        <dbReference type="ARBA" id="ARBA00022729"/>
    </source>
</evidence>